<dbReference type="EnsemblBacteria" id="ACK41789">
    <property type="protein sequence ID" value="ACK41789"/>
    <property type="gene ID" value="Dtur_0491"/>
</dbReference>
<keyword evidence="1 3" id="KW-0413">Isomerase</keyword>
<organism evidence="3 4">
    <name type="scientific">Dictyoglomus turgidum (strain DSM 6724 / Z-1310)</name>
    <dbReference type="NCBI Taxonomy" id="515635"/>
    <lineage>
        <taxon>Bacteria</taxon>
        <taxon>Pseudomonadati</taxon>
        <taxon>Dictyoglomota</taxon>
        <taxon>Dictyoglomia</taxon>
        <taxon>Dictyoglomales</taxon>
        <taxon>Dictyoglomaceae</taxon>
        <taxon>Dictyoglomus</taxon>
    </lineage>
</organism>
<evidence type="ECO:0000256" key="1">
    <source>
        <dbReference type="ARBA" id="ARBA00023235"/>
    </source>
</evidence>
<reference evidence="4" key="1">
    <citation type="journal article" date="2016" name="Front. Microbiol.">
        <title>The complete genome sequence of hyperthermophile Dictyoglomus turgidum DSM 6724 reveals a specialized carbohydrate fermentor.</title>
        <authorList>
            <person name="Brumm P.J."/>
            <person name="Gowda K."/>
            <person name="Robb F.T."/>
            <person name="Mead D.A."/>
        </authorList>
    </citation>
    <scope>NUCLEOTIDE SEQUENCE [LARGE SCALE GENOMIC DNA]</scope>
    <source>
        <strain evidence="4">DSM 6724 / Z-1310</strain>
    </source>
</reference>
<evidence type="ECO:0000313" key="4">
    <source>
        <dbReference type="Proteomes" id="UP000007719"/>
    </source>
</evidence>
<evidence type="ECO:0000313" key="3">
    <source>
        <dbReference type="EMBL" id="ACK41789.1"/>
    </source>
</evidence>
<dbReference type="InParanoid" id="B8E206"/>
<dbReference type="PANTHER" id="PTHR36120">
    <property type="entry name" value="FUCOSE ISOMERASE"/>
    <property type="match status" value="1"/>
</dbReference>
<dbReference type="GO" id="GO:0016861">
    <property type="term" value="F:intramolecular oxidoreductase activity, interconverting aldoses and ketoses"/>
    <property type="evidence" value="ECO:0007669"/>
    <property type="project" value="InterPro"/>
</dbReference>
<dbReference type="KEGG" id="dtu:Dtur_0491"/>
<dbReference type="STRING" id="515635.Dtur_0491"/>
<dbReference type="InterPro" id="IPR009015">
    <property type="entry name" value="Fucose_isomerase_N/cen_sf"/>
</dbReference>
<dbReference type="GO" id="GO:0005996">
    <property type="term" value="P:monosaccharide metabolic process"/>
    <property type="evidence" value="ECO:0007669"/>
    <property type="project" value="InterPro"/>
</dbReference>
<dbReference type="PANTHER" id="PTHR36120:SF1">
    <property type="entry name" value="L-FUCOSE ISOMERASE C-TERMINAL DOMAIN-CONTAINING PROTEIN"/>
    <property type="match status" value="1"/>
</dbReference>
<dbReference type="eggNOG" id="COG2407">
    <property type="taxonomic scope" value="Bacteria"/>
</dbReference>
<name>B8E206_DICTD</name>
<proteinExistence type="predicted"/>
<keyword evidence="4" id="KW-1185">Reference proteome</keyword>
<protein>
    <submittedName>
        <fullName evidence="3">L-fucose isomerase-like protein</fullName>
    </submittedName>
</protein>
<dbReference type="AlphaFoldDB" id="B8E206"/>
<dbReference type="EMBL" id="CP001251">
    <property type="protein sequence ID" value="ACK41789.1"/>
    <property type="molecule type" value="Genomic_DNA"/>
</dbReference>
<accession>B8E206</accession>
<dbReference type="Proteomes" id="UP000007719">
    <property type="component" value="Chromosome"/>
</dbReference>
<dbReference type="GO" id="GO:0005737">
    <property type="term" value="C:cytoplasm"/>
    <property type="evidence" value="ECO:0007669"/>
    <property type="project" value="InterPro"/>
</dbReference>
<keyword evidence="2" id="KW-0119">Carbohydrate metabolism</keyword>
<dbReference type="SUPFAM" id="SSF53743">
    <property type="entry name" value="FucI/AraA N-terminal and middle domains"/>
    <property type="match status" value="1"/>
</dbReference>
<dbReference type="HOGENOM" id="CLU_045643_1_0_0"/>
<dbReference type="OrthoDB" id="5838738at2"/>
<evidence type="ECO:0000256" key="2">
    <source>
        <dbReference type="ARBA" id="ARBA00023277"/>
    </source>
</evidence>
<dbReference type="RefSeq" id="WP_012582874.1">
    <property type="nucleotide sequence ID" value="NC_011661.1"/>
</dbReference>
<gene>
    <name evidence="3" type="ordered locus">Dtur_0491</name>
</gene>
<sequence>MLKLGFLGVTQKTFKSQKEDIYNRSIDVLLKLSQKLSFELIYSPSLIEDPFILQKILEEWQDKIDFLLFQTTTFAGGFLGEILAKSDLPVIFWAIPELEIKGNLKWNSLCSLNFFASLIKKFNPKKKFDWIYTFPEEENKELIEILKVLKILKNLKSLKIIHLVGTAPGFFNLEVSYELLKSKFGIEIKNYPSLDIIVEIIKSLDKNELEKTKEEIKKIINIPIEEKWLDEGLKIAIALEELAKKENAKAIASRCWPDFRETLSIFPCFSFAIVSEKIPVSCEGDILSALGMYILKEISEKPTSVLDLVYYDNKSIILWHCGNTSLSLTKPPISLDYQFNHPGMGSTIDSKFKEGEVTLFSFNQDLKNALIFSGKISYPFESKFKGSFAYITDLPIKPRELFDTIVKEGFPHHLVLSYGNFVALIKKVLYWLEIPSITF</sequence>